<evidence type="ECO:0000313" key="8">
    <source>
        <dbReference type="EMBL" id="MBB5014381.1"/>
    </source>
</evidence>
<comment type="subcellular location">
    <subcellularLocation>
        <location evidence="1">Cell membrane</location>
        <topology evidence="1">Multi-pass membrane protein</topology>
    </subcellularLocation>
</comment>
<evidence type="ECO:0000256" key="4">
    <source>
        <dbReference type="ARBA" id="ARBA00022692"/>
    </source>
</evidence>
<name>A0A7W7V717_9GAMM</name>
<dbReference type="Pfam" id="PF01899">
    <property type="entry name" value="MNHE"/>
    <property type="match status" value="1"/>
</dbReference>
<feature type="transmembrane region" description="Helical" evidence="7">
    <location>
        <begin position="37"/>
        <end position="56"/>
    </location>
</feature>
<evidence type="ECO:0000256" key="2">
    <source>
        <dbReference type="ARBA" id="ARBA00006228"/>
    </source>
</evidence>
<evidence type="ECO:0000256" key="7">
    <source>
        <dbReference type="SAM" id="Phobius"/>
    </source>
</evidence>
<evidence type="ECO:0000256" key="1">
    <source>
        <dbReference type="ARBA" id="ARBA00004651"/>
    </source>
</evidence>
<reference evidence="8 9" key="1">
    <citation type="submission" date="2020-08" db="EMBL/GenBank/DDBJ databases">
        <title>Genomic Encyclopedia of Type Strains, Phase IV (KMG-IV): sequencing the most valuable type-strain genomes for metagenomic binning, comparative biology and taxonomic classification.</title>
        <authorList>
            <person name="Goeker M."/>
        </authorList>
    </citation>
    <scope>NUCLEOTIDE SEQUENCE [LARGE SCALE GENOMIC DNA]</scope>
    <source>
        <strain evidence="8 9">DSM 25897</strain>
    </source>
</reference>
<keyword evidence="6 7" id="KW-0472">Membrane</keyword>
<feature type="transmembrane region" description="Helical" evidence="7">
    <location>
        <begin position="12"/>
        <end position="31"/>
    </location>
</feature>
<dbReference type="AlphaFoldDB" id="A0A7W7V717"/>
<proteinExistence type="inferred from homology"/>
<protein>
    <submittedName>
        <fullName evidence="8">Multicomponent Na+:H+ antiporter subunit E</fullName>
    </submittedName>
</protein>
<keyword evidence="9" id="KW-1185">Reference proteome</keyword>
<evidence type="ECO:0000256" key="3">
    <source>
        <dbReference type="ARBA" id="ARBA00022475"/>
    </source>
</evidence>
<gene>
    <name evidence="8" type="ORF">HNQ58_000252</name>
</gene>
<evidence type="ECO:0000256" key="6">
    <source>
        <dbReference type="ARBA" id="ARBA00023136"/>
    </source>
</evidence>
<dbReference type="Proteomes" id="UP000519004">
    <property type="component" value="Unassembled WGS sequence"/>
</dbReference>
<organism evidence="8 9">
    <name type="scientific">Rehaibacterium terrae</name>
    <dbReference type="NCBI Taxonomy" id="1341696"/>
    <lineage>
        <taxon>Bacteria</taxon>
        <taxon>Pseudomonadati</taxon>
        <taxon>Pseudomonadota</taxon>
        <taxon>Gammaproteobacteria</taxon>
        <taxon>Lysobacterales</taxon>
        <taxon>Lysobacteraceae</taxon>
        <taxon>Rehaibacterium</taxon>
    </lineage>
</organism>
<keyword evidence="3" id="KW-1003">Cell membrane</keyword>
<dbReference type="PANTHER" id="PTHR34584">
    <property type="entry name" value="NA(+)/H(+) ANTIPORTER SUBUNIT E1"/>
    <property type="match status" value="1"/>
</dbReference>
<evidence type="ECO:0000313" key="9">
    <source>
        <dbReference type="Proteomes" id="UP000519004"/>
    </source>
</evidence>
<keyword evidence="5 7" id="KW-1133">Transmembrane helix</keyword>
<keyword evidence="4 7" id="KW-0812">Transmembrane</keyword>
<dbReference type="RefSeq" id="WP_183946968.1">
    <property type="nucleotide sequence ID" value="NZ_JACHHX010000001.1"/>
</dbReference>
<comment type="caution">
    <text evidence="8">The sequence shown here is derived from an EMBL/GenBank/DDBJ whole genome shotgun (WGS) entry which is preliminary data.</text>
</comment>
<accession>A0A7W7V717</accession>
<dbReference type="PANTHER" id="PTHR34584:SF1">
    <property type="entry name" value="NA(+)_H(+) ANTIPORTER SUBUNIT E1"/>
    <property type="match status" value="1"/>
</dbReference>
<dbReference type="GO" id="GO:0008324">
    <property type="term" value="F:monoatomic cation transmembrane transporter activity"/>
    <property type="evidence" value="ECO:0007669"/>
    <property type="project" value="InterPro"/>
</dbReference>
<comment type="similarity">
    <text evidence="2">Belongs to the CPA3 antiporters (TC 2.A.63) subunit E family.</text>
</comment>
<dbReference type="GO" id="GO:0005886">
    <property type="term" value="C:plasma membrane"/>
    <property type="evidence" value="ECO:0007669"/>
    <property type="project" value="UniProtKB-SubCell"/>
</dbReference>
<evidence type="ECO:0000256" key="5">
    <source>
        <dbReference type="ARBA" id="ARBA00022989"/>
    </source>
</evidence>
<sequence length="170" mass="18567">MTTGRSPSAGRGRSLWAVQTLCLLLLVWLALDGAQNLWVGLVFAALGALAGAWLAPGELYRWRPWRLPGFCLYFLRESLRGGIDVAWRALHPRLPIKPCFERFVLDLPAGLPRTLMVSTVSLLPGTLSVSIDDDGALRVHALMPGAFAGVPELQRRIHRLFSLDGRAGGS</sequence>
<dbReference type="InterPro" id="IPR002758">
    <property type="entry name" value="Cation_antiport_E"/>
</dbReference>
<dbReference type="EMBL" id="JACHHX010000001">
    <property type="protein sequence ID" value="MBB5014381.1"/>
    <property type="molecule type" value="Genomic_DNA"/>
</dbReference>